<accession>A0A838CUE8</accession>
<feature type="domain" description="Solute-binding protein family 5" evidence="9">
    <location>
        <begin position="86"/>
        <end position="470"/>
    </location>
</feature>
<dbReference type="Gene3D" id="3.10.105.10">
    <property type="entry name" value="Dipeptide-binding Protein, Domain 3"/>
    <property type="match status" value="1"/>
</dbReference>
<organism evidence="10 11">
    <name type="scientific">Halobacillus locisalis</name>
    <dbReference type="NCBI Taxonomy" id="220753"/>
    <lineage>
        <taxon>Bacteria</taxon>
        <taxon>Bacillati</taxon>
        <taxon>Bacillota</taxon>
        <taxon>Bacilli</taxon>
        <taxon>Bacillales</taxon>
        <taxon>Bacillaceae</taxon>
        <taxon>Halobacillus</taxon>
    </lineage>
</organism>
<evidence type="ECO:0000256" key="6">
    <source>
        <dbReference type="ARBA" id="ARBA00023139"/>
    </source>
</evidence>
<gene>
    <name evidence="10" type="ORF">H0266_11085</name>
</gene>
<dbReference type="SUPFAM" id="SSF53850">
    <property type="entry name" value="Periplasmic binding protein-like II"/>
    <property type="match status" value="1"/>
</dbReference>
<keyword evidence="6" id="KW-0564">Palmitate</keyword>
<evidence type="ECO:0000256" key="1">
    <source>
        <dbReference type="ARBA" id="ARBA00004193"/>
    </source>
</evidence>
<dbReference type="InterPro" id="IPR039424">
    <property type="entry name" value="SBP_5"/>
</dbReference>
<name>A0A838CUE8_9BACI</name>
<dbReference type="GO" id="GO:0015833">
    <property type="term" value="P:peptide transport"/>
    <property type="evidence" value="ECO:0007669"/>
    <property type="project" value="UniProtKB-KW"/>
</dbReference>
<dbReference type="Pfam" id="PF00496">
    <property type="entry name" value="SBP_bac_5"/>
    <property type="match status" value="1"/>
</dbReference>
<evidence type="ECO:0000259" key="9">
    <source>
        <dbReference type="Pfam" id="PF00496"/>
    </source>
</evidence>
<dbReference type="PIRSF" id="PIRSF002741">
    <property type="entry name" value="MppA"/>
    <property type="match status" value="1"/>
</dbReference>
<evidence type="ECO:0000256" key="3">
    <source>
        <dbReference type="ARBA" id="ARBA00022448"/>
    </source>
</evidence>
<keyword evidence="11" id="KW-1185">Reference proteome</keyword>
<dbReference type="Gene3D" id="3.40.190.10">
    <property type="entry name" value="Periplasmic binding protein-like II"/>
    <property type="match status" value="1"/>
</dbReference>
<dbReference type="EMBL" id="JACEFG010000002">
    <property type="protein sequence ID" value="MBA2175439.1"/>
    <property type="molecule type" value="Genomic_DNA"/>
</dbReference>
<evidence type="ECO:0000313" key="10">
    <source>
        <dbReference type="EMBL" id="MBA2175439.1"/>
    </source>
</evidence>
<evidence type="ECO:0000256" key="2">
    <source>
        <dbReference type="ARBA" id="ARBA00005695"/>
    </source>
</evidence>
<keyword evidence="7" id="KW-0449">Lipoprotein</keyword>
<dbReference type="GO" id="GO:1904680">
    <property type="term" value="F:peptide transmembrane transporter activity"/>
    <property type="evidence" value="ECO:0007669"/>
    <property type="project" value="TreeGrafter"/>
</dbReference>
<dbReference type="Gene3D" id="3.90.76.10">
    <property type="entry name" value="Dipeptide-binding Protein, Domain 1"/>
    <property type="match status" value="1"/>
</dbReference>
<comment type="similarity">
    <text evidence="2">Belongs to the bacterial solute-binding protein 5 family.</text>
</comment>
<reference evidence="10 11" key="1">
    <citation type="journal article" date="2004" name="Extremophiles">
        <title>Halobacillus locisalis sp. nov., a halophilic bacterium isolated from a marine solar saltern of the Yellow Sea in Korea.</title>
        <authorList>
            <person name="Yoon J.H."/>
            <person name="Kang K.H."/>
            <person name="Oh T.K."/>
            <person name="Park Y.H."/>
        </authorList>
    </citation>
    <scope>NUCLEOTIDE SEQUENCE [LARGE SCALE GENOMIC DNA]</scope>
    <source>
        <strain evidence="10 11">KCTC 3788</strain>
    </source>
</reference>
<comment type="caution">
    <text evidence="10">The sequence shown here is derived from an EMBL/GenBank/DDBJ whole genome shotgun (WGS) entry which is preliminary data.</text>
</comment>
<feature type="chain" id="PRO_5039499601" evidence="8">
    <location>
        <begin position="22"/>
        <end position="552"/>
    </location>
</feature>
<protein>
    <submittedName>
        <fullName evidence="10">Peptide ABC transporter substrate-binding protein</fullName>
    </submittedName>
</protein>
<keyword evidence="5" id="KW-0653">Protein transport</keyword>
<evidence type="ECO:0000256" key="4">
    <source>
        <dbReference type="ARBA" id="ARBA00022729"/>
    </source>
</evidence>
<dbReference type="InterPro" id="IPR030678">
    <property type="entry name" value="Peptide/Ni-bd"/>
</dbReference>
<keyword evidence="3" id="KW-0813">Transport</keyword>
<evidence type="ECO:0000313" key="11">
    <source>
        <dbReference type="Proteomes" id="UP000571017"/>
    </source>
</evidence>
<dbReference type="GO" id="GO:0043190">
    <property type="term" value="C:ATP-binding cassette (ABC) transporter complex"/>
    <property type="evidence" value="ECO:0007669"/>
    <property type="project" value="InterPro"/>
</dbReference>
<keyword evidence="5" id="KW-0571">Peptide transport</keyword>
<dbReference type="Proteomes" id="UP000571017">
    <property type="component" value="Unassembled WGS sequence"/>
</dbReference>
<evidence type="ECO:0000256" key="5">
    <source>
        <dbReference type="ARBA" id="ARBA00022856"/>
    </source>
</evidence>
<feature type="signal peptide" evidence="8">
    <location>
        <begin position="1"/>
        <end position="21"/>
    </location>
</feature>
<dbReference type="RefSeq" id="WP_181472450.1">
    <property type="nucleotide sequence ID" value="NZ_JACEFG010000002.1"/>
</dbReference>
<dbReference type="PROSITE" id="PS51257">
    <property type="entry name" value="PROKAR_LIPOPROTEIN"/>
    <property type="match status" value="1"/>
</dbReference>
<dbReference type="GO" id="GO:0030288">
    <property type="term" value="C:outer membrane-bounded periplasmic space"/>
    <property type="evidence" value="ECO:0007669"/>
    <property type="project" value="UniProtKB-ARBA"/>
</dbReference>
<sequence>MQHTKKIVLTMVLLLTAFLAACSGEDTNTSSSDDSGDSSSQAKQELTLVAGAEIPTMDSSLSIDEIASQWMGSTKDGLYRLGPDAKPEPGIAKSHEVSEDGLTWTFDLREDATWSNGTSVTANDFVFAWQRAVNPETGSEYGPYMMNGVIKNATAVSKGEKELSTLGVKAVDDTTLEVTLEKPVPYFQSMTAFPTFLPMNEAFVTEQGDDYALSADSLLSNGPFKMTEWNQGEGWTVVKNEDYWDADQVKLETINVKVVKDTAAGVNLYETDTIDQTNLTAEFVDQYRTSDDFKLMSAPTTFFLKMNEENEILANEKARKAIQRVIDRQSMVDVILNDGSKAVSGIVPGDFVSHPESDEDFRELNSELITTDKEKAQELWTEAKEELGMETAELRLLGGDTEVSKNMDAYLKAQLEELEGLTVQLESVPFKVRLQRDRDMDYDLQNYGWGPDYLDAYSFLNLWVTDGGNNKTGYSSEQYDSLIEKSADELALKPVERFETLLEAEQTLIKEDAVLAPLYQDGIAQLRKPYVKNVTANPMGAPYTYKYAYIEK</sequence>
<dbReference type="PANTHER" id="PTHR30290">
    <property type="entry name" value="PERIPLASMIC BINDING COMPONENT OF ABC TRANSPORTER"/>
    <property type="match status" value="1"/>
</dbReference>
<keyword evidence="4 8" id="KW-0732">Signal</keyword>
<dbReference type="PANTHER" id="PTHR30290:SF10">
    <property type="entry name" value="PERIPLASMIC OLIGOPEPTIDE-BINDING PROTEIN-RELATED"/>
    <property type="match status" value="1"/>
</dbReference>
<dbReference type="FunFam" id="3.90.76.10:FF:000001">
    <property type="entry name" value="Oligopeptide ABC transporter substrate-binding protein"/>
    <property type="match status" value="1"/>
</dbReference>
<dbReference type="InterPro" id="IPR000914">
    <property type="entry name" value="SBP_5_dom"/>
</dbReference>
<proteinExistence type="inferred from homology"/>
<dbReference type="CDD" id="cd08504">
    <property type="entry name" value="PBP2_OppA"/>
    <property type="match status" value="1"/>
</dbReference>
<evidence type="ECO:0000256" key="7">
    <source>
        <dbReference type="ARBA" id="ARBA00023288"/>
    </source>
</evidence>
<dbReference type="FunFam" id="3.10.105.10:FF:000001">
    <property type="entry name" value="Oligopeptide ABC transporter, oligopeptide-binding protein"/>
    <property type="match status" value="1"/>
</dbReference>
<comment type="subcellular location">
    <subcellularLocation>
        <location evidence="1">Cell membrane</location>
        <topology evidence="1">Lipid-anchor</topology>
    </subcellularLocation>
</comment>
<dbReference type="AlphaFoldDB" id="A0A838CUE8"/>
<evidence type="ECO:0000256" key="8">
    <source>
        <dbReference type="SAM" id="SignalP"/>
    </source>
</evidence>